<protein>
    <submittedName>
        <fullName evidence="1">18514_t:CDS:1</fullName>
    </submittedName>
</protein>
<organism evidence="1 2">
    <name type="scientific">Gigaspora margarita</name>
    <dbReference type="NCBI Taxonomy" id="4874"/>
    <lineage>
        <taxon>Eukaryota</taxon>
        <taxon>Fungi</taxon>
        <taxon>Fungi incertae sedis</taxon>
        <taxon>Mucoromycota</taxon>
        <taxon>Glomeromycotina</taxon>
        <taxon>Glomeromycetes</taxon>
        <taxon>Diversisporales</taxon>
        <taxon>Gigasporaceae</taxon>
        <taxon>Gigaspora</taxon>
    </lineage>
</organism>
<evidence type="ECO:0000313" key="1">
    <source>
        <dbReference type="EMBL" id="CAG8845773.1"/>
    </source>
</evidence>
<evidence type="ECO:0000313" key="2">
    <source>
        <dbReference type="Proteomes" id="UP000789901"/>
    </source>
</evidence>
<sequence>HSSNQNHYHYFTDKDKSSLKDELFSSLDQYNNPNSFKESYSTVLLNMQNVSSYLPTQSNLTTPSITSDLFSK</sequence>
<comment type="caution">
    <text evidence="1">The sequence shown here is derived from an EMBL/GenBank/DDBJ whole genome shotgun (WGS) entry which is preliminary data.</text>
</comment>
<dbReference type="EMBL" id="CAJVQB010080849">
    <property type="protein sequence ID" value="CAG8845773.1"/>
    <property type="molecule type" value="Genomic_DNA"/>
</dbReference>
<proteinExistence type="predicted"/>
<gene>
    <name evidence="1" type="ORF">GMARGA_LOCUS37825</name>
</gene>
<dbReference type="Proteomes" id="UP000789901">
    <property type="component" value="Unassembled WGS sequence"/>
</dbReference>
<accession>A0ABN7X1K2</accession>
<keyword evidence="2" id="KW-1185">Reference proteome</keyword>
<feature type="non-terminal residue" evidence="1">
    <location>
        <position position="1"/>
    </location>
</feature>
<name>A0ABN7X1K2_GIGMA</name>
<reference evidence="1 2" key="1">
    <citation type="submission" date="2021-06" db="EMBL/GenBank/DDBJ databases">
        <authorList>
            <person name="Kallberg Y."/>
            <person name="Tangrot J."/>
            <person name="Rosling A."/>
        </authorList>
    </citation>
    <scope>NUCLEOTIDE SEQUENCE [LARGE SCALE GENOMIC DNA]</scope>
    <source>
        <strain evidence="1 2">120-4 pot B 10/14</strain>
    </source>
</reference>